<dbReference type="AlphaFoldDB" id="A0A2V3PHG8"/>
<name>A0A2V3PHG8_9BACT</name>
<keyword evidence="1" id="KW-0132">Cell division</keyword>
<proteinExistence type="predicted"/>
<reference evidence="1 2" key="1">
    <citation type="submission" date="2018-03" db="EMBL/GenBank/DDBJ databases">
        <title>Genomic Encyclopedia of Archaeal and Bacterial Type Strains, Phase II (KMG-II): from individual species to whole genera.</title>
        <authorList>
            <person name="Goeker M."/>
        </authorList>
    </citation>
    <scope>NUCLEOTIDE SEQUENCE [LARGE SCALE GENOMIC DNA]</scope>
    <source>
        <strain evidence="1 2">DSM 100214</strain>
    </source>
</reference>
<organism evidence="1 2">
    <name type="scientific">Dysgonomonas alginatilytica</name>
    <dbReference type="NCBI Taxonomy" id="1605892"/>
    <lineage>
        <taxon>Bacteria</taxon>
        <taxon>Pseudomonadati</taxon>
        <taxon>Bacteroidota</taxon>
        <taxon>Bacteroidia</taxon>
        <taxon>Bacteroidales</taxon>
        <taxon>Dysgonomonadaceae</taxon>
        <taxon>Dysgonomonas</taxon>
    </lineage>
</organism>
<dbReference type="Proteomes" id="UP000247973">
    <property type="component" value="Unassembled WGS sequence"/>
</dbReference>
<dbReference type="InterPro" id="IPR046679">
    <property type="entry name" value="DUF6549"/>
</dbReference>
<dbReference type="EMBL" id="QICL01000052">
    <property type="protein sequence ID" value="PXV57418.1"/>
    <property type="molecule type" value="Genomic_DNA"/>
</dbReference>
<protein>
    <submittedName>
        <fullName evidence="1">Cell division protein FtsL</fullName>
    </submittedName>
</protein>
<evidence type="ECO:0000313" key="2">
    <source>
        <dbReference type="Proteomes" id="UP000247973"/>
    </source>
</evidence>
<dbReference type="GO" id="GO:0005886">
    <property type="term" value="C:plasma membrane"/>
    <property type="evidence" value="ECO:0007669"/>
    <property type="project" value="UniProtKB-SubCell"/>
</dbReference>
<dbReference type="Pfam" id="PF20186">
    <property type="entry name" value="DUF6549"/>
    <property type="match status" value="1"/>
</dbReference>
<accession>A0A2V3PHG8</accession>
<dbReference type="RefSeq" id="WP_170120121.1">
    <property type="nucleotide sequence ID" value="NZ_QICL01000052.1"/>
</dbReference>
<gene>
    <name evidence="1" type="ORF">CLV62_1522</name>
</gene>
<keyword evidence="2" id="KW-1185">Reference proteome</keyword>
<dbReference type="GO" id="GO:0051301">
    <property type="term" value="P:cell division"/>
    <property type="evidence" value="ECO:0007669"/>
    <property type="project" value="UniProtKB-KW"/>
</dbReference>
<comment type="caution">
    <text evidence="1">The sequence shown here is derived from an EMBL/GenBank/DDBJ whole genome shotgun (WGS) entry which is preliminary data.</text>
</comment>
<sequence length="201" mass="23017">MMNKIVLALGGIVICLSLTVLFQYERNRQLSDEKNRYKSNTNSLLSDIKRLQIDSTTMAVDTRVLRLTVDELEDNRAEDLEHLQKLGVQVKSLQALAKHSLDVNAPIQAELKDSVVIRDTVTVVVKTIKMDTPYLQVSGVIENNQLTGNIHLPVTLHQAVWVEHKHRFLWWRWGVKAIHQTISSDNPYVEIGYSEYITIEK</sequence>
<keyword evidence="1" id="KW-0131">Cell cycle</keyword>
<evidence type="ECO:0000313" key="1">
    <source>
        <dbReference type="EMBL" id="PXV57418.1"/>
    </source>
</evidence>